<proteinExistence type="predicted"/>
<dbReference type="KEGG" id="cok:COCCU_14010"/>
<sequence>MFHVKPFLYVRTELSIPGTGKAVHLAELEPLDDTLCRLYRMIELDAHGSIVGAMNHGKTVGGSQQPNELVPHPDTYEQYPDITAEMLNEREFEGLWSEARAIFPEL</sequence>
<evidence type="ECO:0000313" key="3">
    <source>
        <dbReference type="Proteomes" id="UP000424462"/>
    </source>
</evidence>
<dbReference type="Proteomes" id="UP000424462">
    <property type="component" value="Chromosome"/>
</dbReference>
<name>A0A6B8VSX0_9CORY</name>
<evidence type="ECO:0000256" key="1">
    <source>
        <dbReference type="SAM" id="MobiDB-lite"/>
    </source>
</evidence>
<reference evidence="2 3" key="1">
    <citation type="submission" date="2019-11" db="EMBL/GenBank/DDBJ databases">
        <title>Complete genome sequence of Corynebacterium kalinowskii 1959, a novel Corynebacterium species isolated from soil of a small paddock in Vilsendorf, Germany.</title>
        <authorList>
            <person name="Schaffert L."/>
            <person name="Ruwe M."/>
            <person name="Milse J."/>
            <person name="Hanuschka K."/>
            <person name="Ortseifen V."/>
            <person name="Droste J."/>
            <person name="Brandt D."/>
            <person name="Schlueter L."/>
            <person name="Kutter Y."/>
            <person name="Vinke S."/>
            <person name="Viehoefer P."/>
            <person name="Jacob L."/>
            <person name="Luebke N.-C."/>
            <person name="Schulte-Berndt E."/>
            <person name="Hain C."/>
            <person name="Linder M."/>
            <person name="Schmidt P."/>
            <person name="Wollenschlaeger L."/>
            <person name="Luttermann T."/>
            <person name="Thieme E."/>
            <person name="Hassa J."/>
            <person name="Haak M."/>
            <person name="Wittchen M."/>
            <person name="Mentz A."/>
            <person name="Persicke M."/>
            <person name="Busche T."/>
            <person name="Ruckert C."/>
        </authorList>
    </citation>
    <scope>NUCLEOTIDE SEQUENCE [LARGE SCALE GENOMIC DNA]</scope>
    <source>
        <strain evidence="2 3">2039</strain>
    </source>
</reference>
<protein>
    <submittedName>
        <fullName evidence="2">Uncharacterized protein</fullName>
    </submittedName>
</protein>
<keyword evidence="3" id="KW-1185">Reference proteome</keyword>
<accession>A0A6B8VSX0</accession>
<dbReference type="EMBL" id="CP046455">
    <property type="protein sequence ID" value="QGU08692.1"/>
    <property type="molecule type" value="Genomic_DNA"/>
</dbReference>
<evidence type="ECO:0000313" key="2">
    <source>
        <dbReference type="EMBL" id="QGU08692.1"/>
    </source>
</evidence>
<organism evidence="2 3">
    <name type="scientific">Corynebacterium occultum</name>
    <dbReference type="NCBI Taxonomy" id="2675219"/>
    <lineage>
        <taxon>Bacteria</taxon>
        <taxon>Bacillati</taxon>
        <taxon>Actinomycetota</taxon>
        <taxon>Actinomycetes</taxon>
        <taxon>Mycobacteriales</taxon>
        <taxon>Corynebacteriaceae</taxon>
        <taxon>Corynebacterium</taxon>
    </lineage>
</organism>
<dbReference type="RefSeq" id="WP_156232396.1">
    <property type="nucleotide sequence ID" value="NZ_CP046455.1"/>
</dbReference>
<gene>
    <name evidence="2" type="ORF">COCCU_14010</name>
</gene>
<feature type="region of interest" description="Disordered" evidence="1">
    <location>
        <begin position="56"/>
        <end position="75"/>
    </location>
</feature>
<dbReference type="AlphaFoldDB" id="A0A6B8VSX0"/>